<feature type="non-terminal residue" evidence="10">
    <location>
        <position position="1"/>
    </location>
</feature>
<dbReference type="PANTHER" id="PTHR10539">
    <property type="entry name" value="26S PROTEASOME NON-ATPASE REGULATORY SUBUNIT 13"/>
    <property type="match status" value="1"/>
</dbReference>
<evidence type="ECO:0000259" key="9">
    <source>
        <dbReference type="PROSITE" id="PS50250"/>
    </source>
</evidence>
<dbReference type="GO" id="GO:0006511">
    <property type="term" value="P:ubiquitin-dependent protein catabolic process"/>
    <property type="evidence" value="ECO:0007669"/>
    <property type="project" value="TreeGrafter"/>
</dbReference>
<reference evidence="10" key="2">
    <citation type="journal article" date="2023" name="BMC Genomics">
        <title>Pest status, molecular evolution, and epigenetic factors derived from the genome assembly of Frankliniella fusca, a thysanopteran phytovirus vector.</title>
        <authorList>
            <person name="Catto M.A."/>
            <person name="Labadie P.E."/>
            <person name="Jacobson A.L."/>
            <person name="Kennedy G.G."/>
            <person name="Srinivasan R."/>
            <person name="Hunt B.G."/>
        </authorList>
    </citation>
    <scope>NUCLEOTIDE SEQUENCE</scope>
    <source>
        <strain evidence="10">PL_HMW_Pooled</strain>
    </source>
</reference>
<dbReference type="EMBL" id="JAHWGI010000990">
    <property type="protein sequence ID" value="KAK3920275.1"/>
    <property type="molecule type" value="Genomic_DNA"/>
</dbReference>
<sequence>SLLKMAVDVGKNISSFLSSKQSSCSSELAAEWAALDELHTKKLYHQLTLKLMTFVKHPSLQEGDQLIELYSKFITYIENKINPLSLVEILAFVVQQYTDWKEAVSFLEKMEVKVKGCEDAVMLCKVFEGQILLEKLSDTLATKKIIDDVEKELDKKDGVGPVHGRFYLLASTYYRQQGKHAEYYRTALRYLGCVNLDDLTFKEQMQHAFFLGLAALLGEGVYNLGELLAHPVLQTMKNTPNKWLVDLLLAFNSGDIAKFDEMKPKWSSVPDLAAQELKLRQKISLLCLMEMTFKRPSTDRQLTFEEIAAETRLPVNEVELLVMKALAQGLVKGAIDQVDGRVHMTWVQPRVLDKQQIGTMVKRLDVWCKDVKNMEQLLETQAHDFLTL</sequence>
<dbReference type="InterPro" id="IPR000717">
    <property type="entry name" value="PCI_dom"/>
</dbReference>
<evidence type="ECO:0000256" key="1">
    <source>
        <dbReference type="ARBA" id="ARBA00002362"/>
    </source>
</evidence>
<evidence type="ECO:0000256" key="6">
    <source>
        <dbReference type="ARBA" id="ARBA00029749"/>
    </source>
</evidence>
<dbReference type="InterPro" id="IPR035298">
    <property type="entry name" value="PSMD13"/>
</dbReference>
<evidence type="ECO:0000256" key="2">
    <source>
        <dbReference type="ARBA" id="ARBA00006207"/>
    </source>
</evidence>
<keyword evidence="11" id="KW-1185">Reference proteome</keyword>
<dbReference type="InterPro" id="IPR036390">
    <property type="entry name" value="WH_DNA-bd_sf"/>
</dbReference>
<dbReference type="Pfam" id="PF01399">
    <property type="entry name" value="PCI"/>
    <property type="match status" value="1"/>
</dbReference>
<feature type="domain" description="PCI" evidence="9">
    <location>
        <begin position="182"/>
        <end position="349"/>
    </location>
</feature>
<dbReference type="GO" id="GO:0008541">
    <property type="term" value="C:proteasome regulatory particle, lid subcomplex"/>
    <property type="evidence" value="ECO:0007669"/>
    <property type="project" value="TreeGrafter"/>
</dbReference>
<dbReference type="Pfam" id="PF22037">
    <property type="entry name" value="PSD13_N"/>
    <property type="match status" value="1"/>
</dbReference>
<dbReference type="SUPFAM" id="SSF46785">
    <property type="entry name" value="Winged helix' DNA-binding domain"/>
    <property type="match status" value="1"/>
</dbReference>
<dbReference type="AlphaFoldDB" id="A0AAE1HF93"/>
<evidence type="ECO:0000256" key="4">
    <source>
        <dbReference type="ARBA" id="ARBA00015732"/>
    </source>
</evidence>
<dbReference type="GO" id="GO:0005829">
    <property type="term" value="C:cytosol"/>
    <property type="evidence" value="ECO:0007669"/>
    <property type="project" value="TreeGrafter"/>
</dbReference>
<dbReference type="GO" id="GO:0005634">
    <property type="term" value="C:nucleus"/>
    <property type="evidence" value="ECO:0007669"/>
    <property type="project" value="TreeGrafter"/>
</dbReference>
<comment type="subunit">
    <text evidence="3">Component of the 19S proteasome regulatory particle complex. The 26S proteasome consists of a 20S core particle (CP) and two 19S regulatory subunits (RP). The regulatory particle is made of a lid composed of 9 subunits including PSMD13, a base containing 6 ATPases and few additional components.</text>
</comment>
<evidence type="ECO:0000256" key="3">
    <source>
        <dbReference type="ARBA" id="ARBA00011441"/>
    </source>
</evidence>
<organism evidence="10 11">
    <name type="scientific">Frankliniella fusca</name>
    <dbReference type="NCBI Taxonomy" id="407009"/>
    <lineage>
        <taxon>Eukaryota</taxon>
        <taxon>Metazoa</taxon>
        <taxon>Ecdysozoa</taxon>
        <taxon>Arthropoda</taxon>
        <taxon>Hexapoda</taxon>
        <taxon>Insecta</taxon>
        <taxon>Pterygota</taxon>
        <taxon>Neoptera</taxon>
        <taxon>Paraneoptera</taxon>
        <taxon>Thysanoptera</taxon>
        <taxon>Terebrantia</taxon>
        <taxon>Thripoidea</taxon>
        <taxon>Thripidae</taxon>
        <taxon>Frankliniella</taxon>
    </lineage>
</organism>
<dbReference type="PANTHER" id="PTHR10539:SF0">
    <property type="entry name" value="26S PROTEASOME NON-ATPASE REGULATORY SUBUNIT 13"/>
    <property type="match status" value="1"/>
</dbReference>
<evidence type="ECO:0000313" key="11">
    <source>
        <dbReference type="Proteomes" id="UP001219518"/>
    </source>
</evidence>
<proteinExistence type="inferred from homology"/>
<evidence type="ECO:0000256" key="8">
    <source>
        <dbReference type="ARBA" id="ARBA00032323"/>
    </source>
</evidence>
<evidence type="ECO:0000313" key="10">
    <source>
        <dbReference type="EMBL" id="KAK3920275.1"/>
    </source>
</evidence>
<reference evidence="10" key="1">
    <citation type="submission" date="2021-07" db="EMBL/GenBank/DDBJ databases">
        <authorList>
            <person name="Catto M.A."/>
            <person name="Jacobson A."/>
            <person name="Kennedy G."/>
            <person name="Labadie P."/>
            <person name="Hunt B.G."/>
            <person name="Srinivasan R."/>
        </authorList>
    </citation>
    <scope>NUCLEOTIDE SEQUENCE</scope>
    <source>
        <strain evidence="10">PL_HMW_Pooled</strain>
        <tissue evidence="10">Head</tissue>
    </source>
</reference>
<keyword evidence="5 10" id="KW-0647">Proteasome</keyword>
<dbReference type="Proteomes" id="UP001219518">
    <property type="component" value="Unassembled WGS sequence"/>
</dbReference>
<evidence type="ECO:0000256" key="7">
    <source>
        <dbReference type="ARBA" id="ARBA00031303"/>
    </source>
</evidence>
<comment type="caution">
    <text evidence="10">The sequence shown here is derived from an EMBL/GenBank/DDBJ whole genome shotgun (WGS) entry which is preliminary data.</text>
</comment>
<dbReference type="GO" id="GO:0005198">
    <property type="term" value="F:structural molecule activity"/>
    <property type="evidence" value="ECO:0007669"/>
    <property type="project" value="TreeGrafter"/>
</dbReference>
<comment type="similarity">
    <text evidence="2">Belongs to the proteasome subunit S11 family.</text>
</comment>
<dbReference type="InterPro" id="IPR054179">
    <property type="entry name" value="PSD13_N"/>
</dbReference>
<comment type="function">
    <text evidence="1">Component of the 26S proteasome, a multiprotein complex involved in the ATP-dependent degradation of ubiquitinated proteins. This complex plays a key role in the maintenance of protein homeostasis by removing misfolded or damaged proteins, which could impair cellular functions, and by removing proteins whose functions are no longer required. Therefore, the proteasome participates in numerous cellular processes, including cell cycle progression, apoptosis, or DNA damage repair.</text>
</comment>
<name>A0AAE1HF93_9NEOP</name>
<dbReference type="SMART" id="SM00088">
    <property type="entry name" value="PINT"/>
    <property type="match status" value="1"/>
</dbReference>
<protein>
    <recommendedName>
        <fullName evidence="4">26S proteasome non-ATPase regulatory subunit 13</fullName>
    </recommendedName>
    <alternativeName>
        <fullName evidence="6">26S proteasome regulatory subunit RPN9</fullName>
    </alternativeName>
    <alternativeName>
        <fullName evidence="8">26S proteasome regulatory subunit S11</fullName>
    </alternativeName>
    <alternativeName>
        <fullName evidence="7">26S proteasome regulatory subunit p40.5</fullName>
    </alternativeName>
</protein>
<accession>A0AAE1HF93</accession>
<dbReference type="PROSITE" id="PS50250">
    <property type="entry name" value="PCI"/>
    <property type="match status" value="1"/>
</dbReference>
<gene>
    <name evidence="10" type="ORF">KUF71_009562</name>
</gene>
<evidence type="ECO:0000256" key="5">
    <source>
        <dbReference type="ARBA" id="ARBA00022942"/>
    </source>
</evidence>